<dbReference type="GO" id="GO:0000981">
    <property type="term" value="F:DNA-binding transcription factor activity, RNA polymerase II-specific"/>
    <property type="evidence" value="ECO:0007669"/>
    <property type="project" value="UniProtKB-UniRule"/>
</dbReference>
<dbReference type="Proteomes" id="UP000237347">
    <property type="component" value="Unassembled WGS sequence"/>
</dbReference>
<name>A0AAW0JKG6_QUESU</name>
<dbReference type="PANTHER" id="PTHR24326:SF604">
    <property type="entry name" value="HOMEOBOX-LEUCINE ZIPPER PROTEIN ATHB-7"/>
    <property type="match status" value="1"/>
</dbReference>
<comment type="subcellular location">
    <subcellularLocation>
        <location evidence="1 9 10">Nucleus</location>
    </subcellularLocation>
</comment>
<dbReference type="SMART" id="SM00389">
    <property type="entry name" value="HOX"/>
    <property type="match status" value="1"/>
</dbReference>
<feature type="compositionally biased region" description="Polar residues" evidence="12">
    <location>
        <begin position="215"/>
        <end position="245"/>
    </location>
</feature>
<dbReference type="InterPro" id="IPR009057">
    <property type="entry name" value="Homeodomain-like_sf"/>
</dbReference>
<evidence type="ECO:0000256" key="6">
    <source>
        <dbReference type="ARBA" id="ARBA00023242"/>
    </source>
</evidence>
<feature type="DNA-binding region" description="Homeobox" evidence="9">
    <location>
        <begin position="35"/>
        <end position="94"/>
    </location>
</feature>
<organism evidence="14 15">
    <name type="scientific">Quercus suber</name>
    <name type="common">Cork oak</name>
    <dbReference type="NCBI Taxonomy" id="58331"/>
    <lineage>
        <taxon>Eukaryota</taxon>
        <taxon>Viridiplantae</taxon>
        <taxon>Streptophyta</taxon>
        <taxon>Embryophyta</taxon>
        <taxon>Tracheophyta</taxon>
        <taxon>Spermatophyta</taxon>
        <taxon>Magnoliopsida</taxon>
        <taxon>eudicotyledons</taxon>
        <taxon>Gunneridae</taxon>
        <taxon>Pentapetalae</taxon>
        <taxon>rosids</taxon>
        <taxon>fabids</taxon>
        <taxon>Fagales</taxon>
        <taxon>Fagaceae</taxon>
        <taxon>Quercus</taxon>
    </lineage>
</organism>
<dbReference type="GO" id="GO:0009414">
    <property type="term" value="P:response to water deprivation"/>
    <property type="evidence" value="ECO:0007669"/>
    <property type="project" value="UniProtKB-ARBA"/>
</dbReference>
<dbReference type="SUPFAM" id="SSF46689">
    <property type="entry name" value="Homeodomain-like"/>
    <property type="match status" value="1"/>
</dbReference>
<evidence type="ECO:0000256" key="10">
    <source>
        <dbReference type="RuleBase" id="RU000682"/>
    </source>
</evidence>
<evidence type="ECO:0000256" key="8">
    <source>
        <dbReference type="ARBA" id="ARBA00058361"/>
    </source>
</evidence>
<comment type="function">
    <text evidence="8">Probable transcription activator that may act as growth regulators in response to water deficit.</text>
</comment>
<gene>
    <name evidence="14" type="primary">ATHB-7_1</name>
    <name evidence="14" type="ORF">CFP56_031542</name>
</gene>
<comment type="function">
    <text evidence="11">Transcription factor.</text>
</comment>
<dbReference type="GO" id="GO:0045893">
    <property type="term" value="P:positive regulation of DNA-templated transcription"/>
    <property type="evidence" value="ECO:0007669"/>
    <property type="project" value="TreeGrafter"/>
</dbReference>
<evidence type="ECO:0000256" key="11">
    <source>
        <dbReference type="RuleBase" id="RU369038"/>
    </source>
</evidence>
<keyword evidence="2 11" id="KW-0805">Transcription regulation</keyword>
<dbReference type="Gene3D" id="1.10.10.60">
    <property type="entry name" value="Homeodomain-like"/>
    <property type="match status" value="1"/>
</dbReference>
<dbReference type="PROSITE" id="PS00027">
    <property type="entry name" value="HOMEOBOX_1"/>
    <property type="match status" value="1"/>
</dbReference>
<evidence type="ECO:0000256" key="4">
    <source>
        <dbReference type="ARBA" id="ARBA00023155"/>
    </source>
</evidence>
<protein>
    <recommendedName>
        <fullName evidence="11">Homeobox-leucine zipper protein</fullName>
    </recommendedName>
    <alternativeName>
        <fullName evidence="11">HD-ZIP protein</fullName>
    </alternativeName>
    <alternativeName>
        <fullName evidence="11">Homeodomain transcription factor</fullName>
    </alternativeName>
</protein>
<dbReference type="EMBL" id="PKMF04000531">
    <property type="protein sequence ID" value="KAK7826988.1"/>
    <property type="molecule type" value="Genomic_DNA"/>
</dbReference>
<keyword evidence="4 9" id="KW-0371">Homeobox</keyword>
<evidence type="ECO:0000256" key="1">
    <source>
        <dbReference type="ARBA" id="ARBA00004123"/>
    </source>
</evidence>
<dbReference type="InterPro" id="IPR001356">
    <property type="entry name" value="HD"/>
</dbReference>
<dbReference type="CDD" id="cd00086">
    <property type="entry name" value="homeodomain"/>
    <property type="match status" value="1"/>
</dbReference>
<comment type="similarity">
    <text evidence="7 11">Belongs to the HD-ZIP homeobox family. Class I subfamily.</text>
</comment>
<dbReference type="AlphaFoldDB" id="A0AAW0JKG6"/>
<dbReference type="FunFam" id="1.10.10.60:FF:000293">
    <property type="entry name" value="Homeobox-leucine zipper protein ATHB-7"/>
    <property type="match status" value="1"/>
</dbReference>
<dbReference type="GO" id="GO:0000976">
    <property type="term" value="F:transcription cis-regulatory region binding"/>
    <property type="evidence" value="ECO:0007669"/>
    <property type="project" value="UniProtKB-ARBA"/>
</dbReference>
<feature type="region of interest" description="Disordered" evidence="12">
    <location>
        <begin position="203"/>
        <end position="245"/>
    </location>
</feature>
<dbReference type="PANTHER" id="PTHR24326">
    <property type="entry name" value="HOMEOBOX-LEUCINE ZIPPER PROTEIN"/>
    <property type="match status" value="1"/>
</dbReference>
<dbReference type="PRINTS" id="PR00031">
    <property type="entry name" value="HTHREPRESSR"/>
</dbReference>
<evidence type="ECO:0000313" key="14">
    <source>
        <dbReference type="EMBL" id="KAK7826988.1"/>
    </source>
</evidence>
<reference evidence="14 15" key="1">
    <citation type="journal article" date="2018" name="Sci. Data">
        <title>The draft genome sequence of cork oak.</title>
        <authorList>
            <person name="Ramos A.M."/>
            <person name="Usie A."/>
            <person name="Barbosa P."/>
            <person name="Barros P.M."/>
            <person name="Capote T."/>
            <person name="Chaves I."/>
            <person name="Simoes F."/>
            <person name="Abreu I."/>
            <person name="Carrasquinho I."/>
            <person name="Faro C."/>
            <person name="Guimaraes J.B."/>
            <person name="Mendonca D."/>
            <person name="Nobrega F."/>
            <person name="Rodrigues L."/>
            <person name="Saibo N.J.M."/>
            <person name="Varela M.C."/>
            <person name="Egas C."/>
            <person name="Matos J."/>
            <person name="Miguel C.M."/>
            <person name="Oliveira M.M."/>
            <person name="Ricardo C.P."/>
            <person name="Goncalves S."/>
        </authorList>
    </citation>
    <scope>NUCLEOTIDE SEQUENCE [LARGE SCALE GENOMIC DNA]</scope>
    <source>
        <strain evidence="15">cv. HL8</strain>
    </source>
</reference>
<dbReference type="InterPro" id="IPR000047">
    <property type="entry name" value="HTH_motif"/>
</dbReference>
<dbReference type="InterPro" id="IPR017970">
    <property type="entry name" value="Homeobox_CS"/>
</dbReference>
<dbReference type="InterPro" id="IPR045224">
    <property type="entry name" value="HDZip_class_I_plant"/>
</dbReference>
<dbReference type="Pfam" id="PF00046">
    <property type="entry name" value="Homeodomain"/>
    <property type="match status" value="1"/>
</dbReference>
<dbReference type="GO" id="GO:0009737">
    <property type="term" value="P:response to abscisic acid"/>
    <property type="evidence" value="ECO:0007669"/>
    <property type="project" value="UniProtKB-ARBA"/>
</dbReference>
<keyword evidence="15" id="KW-1185">Reference proteome</keyword>
<dbReference type="InterPro" id="IPR003106">
    <property type="entry name" value="Leu_zip_homeo"/>
</dbReference>
<comment type="caution">
    <text evidence="14">The sequence shown here is derived from an EMBL/GenBank/DDBJ whole genome shotgun (WGS) entry which is preliminary data.</text>
</comment>
<feature type="region of interest" description="Disordered" evidence="12">
    <location>
        <begin position="155"/>
        <end position="186"/>
    </location>
</feature>
<evidence type="ECO:0000256" key="12">
    <source>
        <dbReference type="SAM" id="MobiDB-lite"/>
    </source>
</evidence>
<proteinExistence type="inferred from homology"/>
<evidence type="ECO:0000256" key="9">
    <source>
        <dbReference type="PROSITE-ProRule" id="PRU00108"/>
    </source>
</evidence>
<dbReference type="PROSITE" id="PS50071">
    <property type="entry name" value="HOMEOBOX_2"/>
    <property type="match status" value="1"/>
</dbReference>
<keyword evidence="3 9" id="KW-0238">DNA-binding</keyword>
<dbReference type="GO" id="GO:0005634">
    <property type="term" value="C:nucleus"/>
    <property type="evidence" value="ECO:0007669"/>
    <property type="project" value="UniProtKB-SubCell"/>
</dbReference>
<dbReference type="Pfam" id="PF02183">
    <property type="entry name" value="HALZ"/>
    <property type="match status" value="1"/>
</dbReference>
<evidence type="ECO:0000256" key="2">
    <source>
        <dbReference type="ARBA" id="ARBA00023015"/>
    </source>
</evidence>
<keyword evidence="5 11" id="KW-0804">Transcription</keyword>
<keyword evidence="6 9" id="KW-0539">Nucleus</keyword>
<feature type="domain" description="Homeobox" evidence="13">
    <location>
        <begin position="33"/>
        <end position="93"/>
    </location>
</feature>
<evidence type="ECO:0000259" key="13">
    <source>
        <dbReference type="PROSITE" id="PS50071"/>
    </source>
</evidence>
<sequence>MLDHSEYSTSAAAGAAAESFGCMDMDSLTTSRKKKNKNKRRFSDEQIKSLETMFESESRLEPKKKLELARELGLQPRQVAIWFQNKRARWKSKNLERDYSILRGNYNNLASTFEALKKEKHALVVQLQKLNDLMQRPQEERQCCSEGLAANSIQGELDNGDTTKCESETKPSLSTERSEHGASVLSDEDSNIKAEYFTLEDEPSLLNMVEPADGSLTSPEDWSSLNSDGLFDESNSNNQWWDFWS</sequence>
<evidence type="ECO:0000256" key="7">
    <source>
        <dbReference type="ARBA" id="ARBA00025748"/>
    </source>
</evidence>
<accession>A0AAW0JKG6</accession>
<evidence type="ECO:0000313" key="15">
    <source>
        <dbReference type="Proteomes" id="UP000237347"/>
    </source>
</evidence>
<evidence type="ECO:0000256" key="3">
    <source>
        <dbReference type="ARBA" id="ARBA00023125"/>
    </source>
</evidence>
<evidence type="ECO:0000256" key="5">
    <source>
        <dbReference type="ARBA" id="ARBA00023163"/>
    </source>
</evidence>